<comment type="caution">
    <text evidence="2">The sequence shown here is derived from an EMBL/GenBank/DDBJ whole genome shotgun (WGS) entry which is preliminary data.</text>
</comment>
<dbReference type="CDD" id="cd05232">
    <property type="entry name" value="UDP_G4E_4_SDR_e"/>
    <property type="match status" value="1"/>
</dbReference>
<proteinExistence type="predicted"/>
<protein>
    <submittedName>
        <fullName evidence="2">NAD-dependent dehydratase</fullName>
    </submittedName>
</protein>
<dbReference type="EMBL" id="QKOE01000001">
    <property type="protein sequence ID" value="PZA18203.1"/>
    <property type="molecule type" value="Genomic_DNA"/>
</dbReference>
<dbReference type="AlphaFoldDB" id="A0A323V282"/>
<dbReference type="Pfam" id="PF01370">
    <property type="entry name" value="Epimerase"/>
    <property type="match status" value="1"/>
</dbReference>
<organism evidence="2 3">
    <name type="scientific">Parazoarcus communis SWub3 = DSM 12120</name>
    <dbReference type="NCBI Taxonomy" id="1121029"/>
    <lineage>
        <taxon>Bacteria</taxon>
        <taxon>Pseudomonadati</taxon>
        <taxon>Pseudomonadota</taxon>
        <taxon>Betaproteobacteria</taxon>
        <taxon>Rhodocyclales</taxon>
        <taxon>Zoogloeaceae</taxon>
        <taxon>Parazoarcus</taxon>
    </lineage>
</organism>
<dbReference type="Proteomes" id="UP000248259">
    <property type="component" value="Unassembled WGS sequence"/>
</dbReference>
<reference evidence="2 3" key="1">
    <citation type="submission" date="2018-06" db="EMBL/GenBank/DDBJ databases">
        <title>Azoarcus communis strain SWub3 genome.</title>
        <authorList>
            <person name="Zorraquino Salvo V."/>
            <person name="Toubiana D."/>
            <person name="Blumwald E."/>
        </authorList>
    </citation>
    <scope>NUCLEOTIDE SEQUENCE [LARGE SCALE GENOMIC DNA]</scope>
    <source>
        <strain evidence="2 3">SWub3</strain>
    </source>
</reference>
<evidence type="ECO:0000313" key="2">
    <source>
        <dbReference type="EMBL" id="PZA18203.1"/>
    </source>
</evidence>
<keyword evidence="3" id="KW-1185">Reference proteome</keyword>
<name>A0A323V282_9RHOO</name>
<accession>A0A323V282</accession>
<dbReference type="PANTHER" id="PTHR43245">
    <property type="entry name" value="BIFUNCTIONAL POLYMYXIN RESISTANCE PROTEIN ARNA"/>
    <property type="match status" value="1"/>
</dbReference>
<dbReference type="InterPro" id="IPR001509">
    <property type="entry name" value="Epimerase_deHydtase"/>
</dbReference>
<dbReference type="SUPFAM" id="SSF51735">
    <property type="entry name" value="NAD(P)-binding Rossmann-fold domains"/>
    <property type="match status" value="1"/>
</dbReference>
<dbReference type="RefSeq" id="WP_110522504.1">
    <property type="nucleotide sequence ID" value="NZ_QKOE01000001.1"/>
</dbReference>
<dbReference type="InterPro" id="IPR036291">
    <property type="entry name" value="NAD(P)-bd_dom_sf"/>
</dbReference>
<evidence type="ECO:0000259" key="1">
    <source>
        <dbReference type="Pfam" id="PF01370"/>
    </source>
</evidence>
<feature type="domain" description="NAD-dependent epimerase/dehydratase" evidence="1">
    <location>
        <begin position="5"/>
        <end position="228"/>
    </location>
</feature>
<sequence length="325" mass="35235">MSERVLVTGASGFVGMAVLERLCRDGGLSIVAAMRAPLRMTLPARVQVLQVGNLDETTVWRAGLAGVTTVVHCAARTHVTRGDDAHSLAEYRRVNVDGTLALARQAVGAGVRRFVFLSSIKVNGESTWPGERFHAGDQPRPEDAYGISKLEAERGLLALSASTGLEVTIIRPPLVYGPGVKGNLAVVMHWISKGVPLPFGALKHNRRSLVALDNLVDLVVTCLDHPLAANQVFLVRDGEDLSTTELFERVAHAMQHPSRLVPVPSRVLSLTAIMLGRREVARRLCGSLQVDMSKTQDILGWTPLVTVDEGLRQMAAADPRRLRQC</sequence>
<evidence type="ECO:0000313" key="3">
    <source>
        <dbReference type="Proteomes" id="UP000248259"/>
    </source>
</evidence>
<gene>
    <name evidence="2" type="ORF">DNK49_01290</name>
</gene>
<dbReference type="InterPro" id="IPR050177">
    <property type="entry name" value="Lipid_A_modif_metabolic_enz"/>
</dbReference>
<dbReference type="OrthoDB" id="9801056at2"/>
<dbReference type="Gene3D" id="3.40.50.720">
    <property type="entry name" value="NAD(P)-binding Rossmann-like Domain"/>
    <property type="match status" value="1"/>
</dbReference>
<dbReference type="PANTHER" id="PTHR43245:SF58">
    <property type="entry name" value="BLL5923 PROTEIN"/>
    <property type="match status" value="1"/>
</dbReference>